<dbReference type="Proteomes" id="UP000008075">
    <property type="component" value="Chromosome"/>
</dbReference>
<gene>
    <name evidence="1" type="ordered locus">XNC1_4456</name>
</gene>
<keyword evidence="2" id="KW-1185">Reference proteome</keyword>
<protein>
    <submittedName>
        <fullName evidence="1">Uncharacterized protein</fullName>
    </submittedName>
</protein>
<dbReference type="HOGENOM" id="CLU_3413015_0_0_6"/>
<dbReference type="STRING" id="406817.XNC1_4456"/>
<accession>D3VF21</accession>
<evidence type="ECO:0000313" key="2">
    <source>
        <dbReference type="Proteomes" id="UP000008075"/>
    </source>
</evidence>
<dbReference type="KEGG" id="xne:XNC1_4456"/>
<sequence length="28" mass="3323">MLVRSWLSRSIYGIQILLSHKITYDDTI</sequence>
<proteinExistence type="predicted"/>
<organism evidence="1 2">
    <name type="scientific">Xenorhabdus nematophila (strain ATCC 19061 / DSM 3370 / CCUG 14189 / LMG 1036 / NCIMB 9965 / AN6)</name>
    <dbReference type="NCBI Taxonomy" id="406817"/>
    <lineage>
        <taxon>Bacteria</taxon>
        <taxon>Pseudomonadati</taxon>
        <taxon>Pseudomonadota</taxon>
        <taxon>Gammaproteobacteria</taxon>
        <taxon>Enterobacterales</taxon>
        <taxon>Morganellaceae</taxon>
        <taxon>Xenorhabdus</taxon>
    </lineage>
</organism>
<dbReference type="AlphaFoldDB" id="D3VF21"/>
<evidence type="ECO:0000313" key="1">
    <source>
        <dbReference type="EMBL" id="CBJ92478.1"/>
    </source>
</evidence>
<dbReference type="EMBL" id="FN667742">
    <property type="protein sequence ID" value="CBJ92478.1"/>
    <property type="molecule type" value="Genomic_DNA"/>
</dbReference>
<reference evidence="1 2" key="1">
    <citation type="journal article" date="2011" name="PLoS ONE">
        <title>The entomopathogenic bacterial endosymbionts xenorhabdus and photorhabdus: convergent lifestyles from divergent genomes.</title>
        <authorList>
            <person name="Chaston J.M."/>
            <person name="Suen G."/>
            <person name="Tucker S.L."/>
            <person name="Andersen A.W."/>
            <person name="Bhasin A."/>
            <person name="Bode E."/>
            <person name="Bode H.B."/>
            <person name="Brachmann A.O."/>
            <person name="Cowles C.E."/>
            <person name="Cowles K.N."/>
            <person name="Darby C."/>
            <person name="de Leon L."/>
            <person name="Drace K."/>
            <person name="Du Z."/>
            <person name="Givaudan A."/>
            <person name="Herbert Tran E.E."/>
            <person name="Jewell K.A."/>
            <person name="Knack J.J."/>
            <person name="Krasomil-Osterfeld K.C."/>
            <person name="Kukor R."/>
            <person name="Lanois A."/>
            <person name="Latreille P."/>
            <person name="Leimgruber N.K."/>
            <person name="Lipke C.M."/>
            <person name="Liu R."/>
            <person name="Lu X."/>
            <person name="Martens E.C."/>
            <person name="Marri P.R."/>
            <person name="Medigue C."/>
            <person name="Menard M.L."/>
            <person name="Miller N.M."/>
            <person name="Morales-Soto N."/>
            <person name="Norton S."/>
            <person name="Ogier J.C."/>
            <person name="Orchard S.S."/>
            <person name="Park D."/>
            <person name="Park Y."/>
            <person name="Qurollo B.A."/>
            <person name="Sugar D.R."/>
            <person name="Richards G.R."/>
            <person name="Rouy Z."/>
            <person name="Slominski B."/>
            <person name="Slominski K."/>
            <person name="Snyder H."/>
            <person name="Tjaden B.C."/>
            <person name="van der Hoeven R."/>
            <person name="Welch R.D."/>
            <person name="Wheeler C."/>
            <person name="Xiang B."/>
            <person name="Barbazuk B."/>
            <person name="Gaudriault S."/>
            <person name="Goodner B."/>
            <person name="Slater S.C."/>
            <person name="Forst S."/>
            <person name="Goldman B.S."/>
            <person name="Goodrich-Blair H."/>
        </authorList>
    </citation>
    <scope>NUCLEOTIDE SEQUENCE [LARGE SCALE GENOMIC DNA]</scope>
    <source>
        <strain evidence="2">ATCC 19061 / DSM 3370 / CCUG 14189 / LMG 1036 / NCIMB 9965 / AN6</strain>
    </source>
</reference>
<name>D3VF21_XENNA</name>